<comment type="function">
    <text evidence="3">Catalyzes the reversible isomerization-deamination of glucosamine 6-phosphate (GlcN6P) to form fructose 6-phosphate (Fru6P) and ammonium ion.</text>
</comment>
<feature type="active site" description="Proton acceptor; for enolization step" evidence="3">
    <location>
        <position position="98"/>
    </location>
</feature>
<keyword evidence="3" id="KW-0021">Allosteric enzyme</keyword>
<dbReference type="HAMAP" id="MF_01241">
    <property type="entry name" value="GlcN6P_deamin"/>
    <property type="match status" value="1"/>
</dbReference>
<proteinExistence type="inferred from homology"/>
<evidence type="ECO:0000256" key="2">
    <source>
        <dbReference type="ARBA" id="ARBA00023277"/>
    </source>
</evidence>
<feature type="site" description="Part of the allosteric site" evidence="3">
    <location>
        <position position="187"/>
    </location>
</feature>
<accession>A0ABQ6K581</accession>
<gene>
    <name evidence="5" type="primary">nagB_2</name>
    <name evidence="3" type="synonym">nagB</name>
    <name evidence="5" type="ORF">GCM10025881_26140</name>
</gene>
<comment type="activity regulation">
    <text evidence="3">Allosterically activated by N-acetylglucosamine 6-phosphate (GlcNAc6P).</text>
</comment>
<evidence type="ECO:0000313" key="5">
    <source>
        <dbReference type="EMBL" id="GMA95790.1"/>
    </source>
</evidence>
<dbReference type="InterPro" id="IPR006148">
    <property type="entry name" value="Glc/Gal-6P_isomerase"/>
</dbReference>
<feature type="active site" description="For ring-opening step" evidence="3">
    <location>
        <position position="167"/>
    </location>
</feature>
<name>A0ABQ6K581_9MICO</name>
<evidence type="ECO:0000256" key="1">
    <source>
        <dbReference type="ARBA" id="ARBA00022801"/>
    </source>
</evidence>
<dbReference type="Gene3D" id="3.40.50.1360">
    <property type="match status" value="1"/>
</dbReference>
<feature type="site" description="Part of the allosteric site" evidence="3">
    <location>
        <position position="184"/>
    </location>
</feature>
<keyword evidence="6" id="KW-1185">Reference proteome</keyword>
<sequence length="292" mass="31297">MGGVRQRRVLLRILSDITASVRGRFTSVGWRLVEIVILPTAAEVGRAAAAKIAHRIARHPETVLGLATGSSPLAIYAELAARREAGLDVGRVSGFALDEYVGLPTSHPQSYASVIRTTVTEPLGLDPARVHVPDGLADDIEAACAAYEAAIADAGGVDVQILGIGANGHIGFNEPTSSFQSRTRIKTLAPRTRQDNARFFDSLDEVPTHCVTQGLGTILEARELLLVAQGEAKADAVAAAVEGPFASVVPASVLQWHRSATVILDEAAASKLRLAEYYRYTYEHKPPFQRWD</sequence>
<keyword evidence="2 3" id="KW-0119">Carbohydrate metabolism</keyword>
<keyword evidence="1 3" id="KW-0378">Hydrolase</keyword>
<comment type="caution">
    <text evidence="5">The sequence shown here is derived from an EMBL/GenBank/DDBJ whole genome shotgun (WGS) entry which is preliminary data.</text>
</comment>
<evidence type="ECO:0000256" key="3">
    <source>
        <dbReference type="HAMAP-Rule" id="MF_01241"/>
    </source>
</evidence>
<feature type="active site" description="For ring-opening step" evidence="3">
    <location>
        <position position="174"/>
    </location>
</feature>
<dbReference type="Pfam" id="PF01182">
    <property type="entry name" value="Glucosamine_iso"/>
    <property type="match status" value="1"/>
</dbReference>
<dbReference type="SUPFAM" id="SSF100950">
    <property type="entry name" value="NagB/RpiA/CoA transferase-like"/>
    <property type="match status" value="1"/>
</dbReference>
<dbReference type="CDD" id="cd01399">
    <property type="entry name" value="GlcN6P_deaminase"/>
    <property type="match status" value="1"/>
</dbReference>
<comment type="caution">
    <text evidence="3">Lacks conserved residue(s) required for the propagation of feature annotation.</text>
</comment>
<protein>
    <recommendedName>
        <fullName evidence="3">Glucosamine-6-phosphate deaminase</fullName>
        <ecNumber evidence="3">3.5.99.6</ecNumber>
    </recommendedName>
    <alternativeName>
        <fullName evidence="3">GlcN6P deaminase</fullName>
        <shortName evidence="3">GNPDA</shortName>
    </alternativeName>
    <alternativeName>
        <fullName evidence="3">Glucosamine-6-phosphate isomerase</fullName>
    </alternativeName>
</protein>
<dbReference type="EC" id="3.5.99.6" evidence="3"/>
<dbReference type="NCBIfam" id="TIGR00502">
    <property type="entry name" value="nagB"/>
    <property type="match status" value="1"/>
</dbReference>
<dbReference type="InterPro" id="IPR018321">
    <property type="entry name" value="Glucosamine6P_isomerase_CS"/>
</dbReference>
<feature type="active site" description="Proton acceptor; for ring-opening step" evidence="3">
    <location>
        <position position="169"/>
    </location>
</feature>
<dbReference type="InterPro" id="IPR004547">
    <property type="entry name" value="Glucosamine6P_isomerase"/>
</dbReference>
<feature type="site" description="Part of the allosteric site" evidence="3">
    <location>
        <position position="177"/>
    </location>
</feature>
<evidence type="ECO:0000259" key="4">
    <source>
        <dbReference type="Pfam" id="PF01182"/>
    </source>
</evidence>
<comment type="catalytic activity">
    <reaction evidence="3">
        <text>alpha-D-glucosamine 6-phosphate + H2O = beta-D-fructose 6-phosphate + NH4(+)</text>
        <dbReference type="Rhea" id="RHEA:12172"/>
        <dbReference type="ChEBI" id="CHEBI:15377"/>
        <dbReference type="ChEBI" id="CHEBI:28938"/>
        <dbReference type="ChEBI" id="CHEBI:57634"/>
        <dbReference type="ChEBI" id="CHEBI:75989"/>
        <dbReference type="EC" id="3.5.99.6"/>
    </reaction>
</comment>
<dbReference type="EMBL" id="BSVB01000001">
    <property type="protein sequence ID" value="GMA95790.1"/>
    <property type="molecule type" value="Genomic_DNA"/>
</dbReference>
<dbReference type="PROSITE" id="PS01161">
    <property type="entry name" value="GLC_GALNAC_ISOMERASE"/>
    <property type="match status" value="1"/>
</dbReference>
<evidence type="ECO:0000313" key="6">
    <source>
        <dbReference type="Proteomes" id="UP001157034"/>
    </source>
</evidence>
<comment type="similarity">
    <text evidence="3">Belongs to the glucosamine/galactosamine-6-phosphate isomerase family. NagB subfamily.</text>
</comment>
<organism evidence="5 6">
    <name type="scientific">Pseudolysinimonas kribbensis</name>
    <dbReference type="NCBI Taxonomy" id="433641"/>
    <lineage>
        <taxon>Bacteria</taxon>
        <taxon>Bacillati</taxon>
        <taxon>Actinomycetota</taxon>
        <taxon>Actinomycetes</taxon>
        <taxon>Micrococcales</taxon>
        <taxon>Microbacteriaceae</taxon>
        <taxon>Pseudolysinimonas</taxon>
    </lineage>
</organism>
<reference evidence="6" key="1">
    <citation type="journal article" date="2019" name="Int. J. Syst. Evol. Microbiol.">
        <title>The Global Catalogue of Microorganisms (GCM) 10K type strain sequencing project: providing services to taxonomists for standard genome sequencing and annotation.</title>
        <authorList>
            <consortium name="The Broad Institute Genomics Platform"/>
            <consortium name="The Broad Institute Genome Sequencing Center for Infectious Disease"/>
            <person name="Wu L."/>
            <person name="Ma J."/>
        </authorList>
    </citation>
    <scope>NUCLEOTIDE SEQUENCE [LARGE SCALE GENOMIC DNA]</scope>
    <source>
        <strain evidence="6">NBRC 108894</strain>
    </source>
</reference>
<dbReference type="InterPro" id="IPR037171">
    <property type="entry name" value="NagB/RpiA_transferase-like"/>
</dbReference>
<feature type="site" description="Part of the allosteric site" evidence="3">
    <location>
        <position position="186"/>
    </location>
</feature>
<dbReference type="PANTHER" id="PTHR11280">
    <property type="entry name" value="GLUCOSAMINE-6-PHOSPHATE ISOMERASE"/>
    <property type="match status" value="1"/>
</dbReference>
<dbReference type="NCBIfam" id="NF001684">
    <property type="entry name" value="PRK00443.1-4"/>
    <property type="match status" value="1"/>
</dbReference>
<dbReference type="Proteomes" id="UP001157034">
    <property type="component" value="Unassembled WGS sequence"/>
</dbReference>
<comment type="pathway">
    <text evidence="3">Amino-sugar metabolism; N-acetylneuraminate degradation; D-fructose 6-phosphate from N-acetylneuraminate: step 5/5.</text>
</comment>
<dbReference type="PANTHER" id="PTHR11280:SF5">
    <property type="entry name" value="GLUCOSAMINE-6-PHOSPHATE ISOMERASE"/>
    <property type="match status" value="1"/>
</dbReference>
<feature type="domain" description="Glucosamine/galactosamine-6-phosphate isomerase" evidence="4">
    <location>
        <begin position="41"/>
        <end position="259"/>
    </location>
</feature>